<dbReference type="InterPro" id="IPR029489">
    <property type="entry name" value="OGT/SEC/SPY_C"/>
</dbReference>
<dbReference type="SUPFAM" id="SSF48452">
    <property type="entry name" value="TPR-like"/>
    <property type="match status" value="1"/>
</dbReference>
<dbReference type="OrthoDB" id="255821at2"/>
<keyword evidence="9" id="KW-0175">Coiled coil</keyword>
<keyword evidence="6" id="KW-0677">Repeat</keyword>
<feature type="repeat" description="TPR" evidence="8">
    <location>
        <begin position="108"/>
        <end position="141"/>
    </location>
</feature>
<evidence type="ECO:0000313" key="12">
    <source>
        <dbReference type="Proteomes" id="UP000199636"/>
    </source>
</evidence>
<comment type="similarity">
    <text evidence="2">Belongs to the glycosyltransferase 41 family. O-GlcNAc transferase subfamily.</text>
</comment>
<dbReference type="InterPro" id="IPR011990">
    <property type="entry name" value="TPR-like_helical_dom_sf"/>
</dbReference>
<evidence type="ECO:0000256" key="3">
    <source>
        <dbReference type="ARBA" id="ARBA00011970"/>
    </source>
</evidence>
<gene>
    <name evidence="11" type="ORF">SAMN05216272_103275</name>
</gene>
<evidence type="ECO:0000256" key="2">
    <source>
        <dbReference type="ARBA" id="ARBA00005386"/>
    </source>
</evidence>
<dbReference type="PROSITE" id="PS50293">
    <property type="entry name" value="TPR_REGION"/>
    <property type="match status" value="1"/>
</dbReference>
<reference evidence="12" key="1">
    <citation type="submission" date="2016-10" db="EMBL/GenBank/DDBJ databases">
        <authorList>
            <person name="Varghese N."/>
            <person name="Submissions S."/>
        </authorList>
    </citation>
    <scope>NUCLEOTIDE SEQUENCE [LARGE SCALE GENOMIC DNA]</scope>
    <source>
        <strain evidence="12">CCM 7469</strain>
    </source>
</reference>
<dbReference type="InterPro" id="IPR019734">
    <property type="entry name" value="TPR_rpt"/>
</dbReference>
<protein>
    <recommendedName>
        <fullName evidence="3">protein O-GlcNAc transferase</fullName>
        <ecNumber evidence="3">2.4.1.255</ecNumber>
    </recommendedName>
</protein>
<evidence type="ECO:0000256" key="4">
    <source>
        <dbReference type="ARBA" id="ARBA00022676"/>
    </source>
</evidence>
<dbReference type="Pfam" id="PF13844">
    <property type="entry name" value="Glyco_transf_41"/>
    <property type="match status" value="2"/>
</dbReference>
<dbReference type="RefSeq" id="WP_090262253.1">
    <property type="nucleotide sequence ID" value="NZ_FNDS01000003.1"/>
</dbReference>
<evidence type="ECO:0000313" key="11">
    <source>
        <dbReference type="EMBL" id="SDH82115.1"/>
    </source>
</evidence>
<dbReference type="Gene3D" id="1.25.40.10">
    <property type="entry name" value="Tetratricopeptide repeat domain"/>
    <property type="match status" value="2"/>
</dbReference>
<dbReference type="EMBL" id="FNDS01000003">
    <property type="protein sequence ID" value="SDH82115.1"/>
    <property type="molecule type" value="Genomic_DNA"/>
</dbReference>
<evidence type="ECO:0000259" key="10">
    <source>
        <dbReference type="Pfam" id="PF13844"/>
    </source>
</evidence>
<keyword evidence="12" id="KW-1185">Reference proteome</keyword>
<dbReference type="Pfam" id="PF13432">
    <property type="entry name" value="TPR_16"/>
    <property type="match status" value="3"/>
</dbReference>
<dbReference type="EC" id="2.4.1.255" evidence="3"/>
<evidence type="ECO:0000256" key="5">
    <source>
        <dbReference type="ARBA" id="ARBA00022679"/>
    </source>
</evidence>
<evidence type="ECO:0000256" key="6">
    <source>
        <dbReference type="ARBA" id="ARBA00022737"/>
    </source>
</evidence>
<comment type="pathway">
    <text evidence="1">Protein modification; protein glycosylation.</text>
</comment>
<feature type="domain" description="O-GlcNAc transferase C-terminal" evidence="10">
    <location>
        <begin position="282"/>
        <end position="439"/>
    </location>
</feature>
<keyword evidence="4" id="KW-0328">Glycosyltransferase</keyword>
<feature type="domain" description="O-GlcNAc transferase C-terminal" evidence="10">
    <location>
        <begin position="448"/>
        <end position="634"/>
    </location>
</feature>
<dbReference type="Gene3D" id="3.40.50.11380">
    <property type="match status" value="1"/>
</dbReference>
<evidence type="ECO:0000256" key="8">
    <source>
        <dbReference type="PROSITE-ProRule" id="PRU00339"/>
    </source>
</evidence>
<dbReference type="SUPFAM" id="SSF53756">
    <property type="entry name" value="UDP-Glycosyltransferase/glycogen phosphorylase"/>
    <property type="match status" value="1"/>
</dbReference>
<dbReference type="Proteomes" id="UP000199636">
    <property type="component" value="Unassembled WGS sequence"/>
</dbReference>
<sequence>MHKKLSVPTSLQAITAALNVGALDRGEALARRLLRTQPRNAEALHLCGVACLMRDRATEAQALFEQAMALREDPSYCLNLARARQRLGQDKAAEAAFRHCLRLQPGHAQAANSLGNILDHQRRFAEAEQCYRTAIASDPGYALAYQNLGNLLREMGRSEEAIAVLQQALTVAPKATQLRVELAGALEKRKRYAEAAEELYRARHWSDLQRVLRTLGDWRQLEAVDAALLLQLTSTRQVHTAPLDLINLPRMTPALHREIARRYAAHVWARELGAAPLTPEPAAGERLRIGYLSCDFYDHATLHLLMDVLEAHNPTRIEVRLFDYSPARDDAFTRRLAVSGLLRHDIRELSDEAAARLIAEQRLHILVDLKGYTTGARLGICALRPAPLIVSWLGYPGSLGHPRLADYIIGDPWVTPAEHAGHFSEVPALMPHCYQPNDRRRPLGTPPSRAEAGLPEEGLVFCSFNQLLKLNAPDFDLWCRLLRETPGSLLWLLDPECQEARANLCREAAQRGVGAERLVFAPRLKQAAHLARLPLADLALDSFPCTSHTTASDALWAGVPLVTRTGSLFASRVAASLLSAHGFAELVATDAQQQYERLLALAHSAERRAELRQRLHEARLRSPLFDTARFTRDLEALYQAIWRHHQQAPGARGAVVTAAP</sequence>
<dbReference type="AlphaFoldDB" id="A0A1G8FJ09"/>
<proteinExistence type="inferred from homology"/>
<evidence type="ECO:0000256" key="1">
    <source>
        <dbReference type="ARBA" id="ARBA00004922"/>
    </source>
</evidence>
<dbReference type="GO" id="GO:0097363">
    <property type="term" value="F:protein O-acetylglucosaminyltransferase activity"/>
    <property type="evidence" value="ECO:0007669"/>
    <property type="project" value="UniProtKB-EC"/>
</dbReference>
<evidence type="ECO:0000256" key="9">
    <source>
        <dbReference type="SAM" id="Coils"/>
    </source>
</evidence>
<dbReference type="STRING" id="428992.SAMN05216272_103275"/>
<feature type="repeat" description="TPR" evidence="8">
    <location>
        <begin position="142"/>
        <end position="175"/>
    </location>
</feature>
<dbReference type="PANTHER" id="PTHR44998:SF1">
    <property type="entry name" value="UDP-N-ACETYLGLUCOSAMINE--PEPTIDE N-ACETYLGLUCOSAMINYLTRANSFERASE 110 KDA SUBUNIT"/>
    <property type="match status" value="1"/>
</dbReference>
<organism evidence="11 12">
    <name type="scientific">Pseudomonas panipatensis</name>
    <dbReference type="NCBI Taxonomy" id="428992"/>
    <lineage>
        <taxon>Bacteria</taxon>
        <taxon>Pseudomonadati</taxon>
        <taxon>Pseudomonadota</taxon>
        <taxon>Gammaproteobacteria</taxon>
        <taxon>Pseudomonadales</taxon>
        <taxon>Pseudomonadaceae</taxon>
        <taxon>Pseudomonas</taxon>
    </lineage>
</organism>
<dbReference type="PROSITE" id="PS50005">
    <property type="entry name" value="TPR"/>
    <property type="match status" value="2"/>
</dbReference>
<keyword evidence="5 11" id="KW-0808">Transferase</keyword>
<accession>A0A1G8FJ09</accession>
<keyword evidence="7 8" id="KW-0802">TPR repeat</keyword>
<dbReference type="PANTHER" id="PTHR44998">
    <property type="match status" value="1"/>
</dbReference>
<name>A0A1G8FJ09_9PSED</name>
<dbReference type="SMART" id="SM00028">
    <property type="entry name" value="TPR"/>
    <property type="match status" value="4"/>
</dbReference>
<feature type="coiled-coil region" evidence="9">
    <location>
        <begin position="588"/>
        <end position="621"/>
    </location>
</feature>
<dbReference type="Gene3D" id="3.40.50.2000">
    <property type="entry name" value="Glycogen Phosphorylase B"/>
    <property type="match status" value="1"/>
</dbReference>
<evidence type="ECO:0000256" key="7">
    <source>
        <dbReference type="ARBA" id="ARBA00022803"/>
    </source>
</evidence>